<sequence>MALVSDVPEKAKKPPKSAAQGGESSSSKKKGKQGGASKQNDNQTNFKDPNLAKMTKYQRGQPGRLKSNIKKQEKKLHDAAYKAASSELLLTEDAGYLEAEGMERTYKFTQTQLANNLDINSSKKVGQRFPFIFDLKLNDFGPYSINYTRNGRHLLIGGRKGHVATFDWQTGKLGCELHLKETVRDVQWLHNENMFAVAQKKYVYIYDHTGMEVHCLRKHVDVNRLEFLPYHFLLATMVRSFDGFRIGNEEEETIELTLYDALGCRWMAQVPGHVDGPADR</sequence>
<dbReference type="Gene3D" id="2.130.10.10">
    <property type="entry name" value="YVTN repeat-like/Quinoprotein amine dehydrogenase"/>
    <property type="match status" value="1"/>
</dbReference>
<comment type="caution">
    <text evidence="2">The sequence shown here is derived from an EMBL/GenBank/DDBJ whole genome shotgun (WGS) entry which is preliminary data.</text>
</comment>
<dbReference type="GO" id="GO:0032040">
    <property type="term" value="C:small-subunit processome"/>
    <property type="evidence" value="ECO:0007669"/>
    <property type="project" value="TreeGrafter"/>
</dbReference>
<accession>A0A433QEB8</accession>
<dbReference type="InterPro" id="IPR040315">
    <property type="entry name" value="WDR46/Utp7"/>
</dbReference>
<dbReference type="PANTHER" id="PTHR14085">
    <property type="entry name" value="WD-REPEAT PROTEIN BING4"/>
    <property type="match status" value="1"/>
</dbReference>
<evidence type="ECO:0000313" key="2">
    <source>
        <dbReference type="EMBL" id="RUS28089.1"/>
    </source>
</evidence>
<name>A0A433QEB8_9FUNG</name>
<feature type="compositionally biased region" description="Low complexity" evidence="1">
    <location>
        <begin position="16"/>
        <end position="25"/>
    </location>
</feature>
<proteinExistence type="predicted"/>
<dbReference type="GO" id="GO:0030686">
    <property type="term" value="C:90S preribosome"/>
    <property type="evidence" value="ECO:0007669"/>
    <property type="project" value="TreeGrafter"/>
</dbReference>
<gene>
    <name evidence="2" type="ORF">BC938DRAFT_482344</name>
</gene>
<dbReference type="InterPro" id="IPR015943">
    <property type="entry name" value="WD40/YVTN_repeat-like_dom_sf"/>
</dbReference>
<evidence type="ECO:0008006" key="4">
    <source>
        <dbReference type="Google" id="ProtNLM"/>
    </source>
</evidence>
<evidence type="ECO:0000256" key="1">
    <source>
        <dbReference type="SAM" id="MobiDB-lite"/>
    </source>
</evidence>
<dbReference type="SUPFAM" id="SSF50978">
    <property type="entry name" value="WD40 repeat-like"/>
    <property type="match status" value="1"/>
</dbReference>
<organism evidence="2 3">
    <name type="scientific">Jimgerdemannia flammicorona</name>
    <dbReference type="NCBI Taxonomy" id="994334"/>
    <lineage>
        <taxon>Eukaryota</taxon>
        <taxon>Fungi</taxon>
        <taxon>Fungi incertae sedis</taxon>
        <taxon>Mucoromycota</taxon>
        <taxon>Mucoromycotina</taxon>
        <taxon>Endogonomycetes</taxon>
        <taxon>Endogonales</taxon>
        <taxon>Endogonaceae</taxon>
        <taxon>Jimgerdemannia</taxon>
    </lineage>
</organism>
<reference evidence="2 3" key="1">
    <citation type="journal article" date="2018" name="New Phytol.">
        <title>Phylogenomics of Endogonaceae and evolution of mycorrhizas within Mucoromycota.</title>
        <authorList>
            <person name="Chang Y."/>
            <person name="Desiro A."/>
            <person name="Na H."/>
            <person name="Sandor L."/>
            <person name="Lipzen A."/>
            <person name="Clum A."/>
            <person name="Barry K."/>
            <person name="Grigoriev I.V."/>
            <person name="Martin F.M."/>
            <person name="Stajich J.E."/>
            <person name="Smith M.E."/>
            <person name="Bonito G."/>
            <person name="Spatafora J.W."/>
        </authorList>
    </citation>
    <scope>NUCLEOTIDE SEQUENCE [LARGE SCALE GENOMIC DNA]</scope>
    <source>
        <strain evidence="2 3">AD002</strain>
    </source>
</reference>
<protein>
    <recommendedName>
        <fullName evidence="4">WD40-repeat-containing domain protein</fullName>
    </recommendedName>
</protein>
<dbReference type="EMBL" id="RBNJ01007233">
    <property type="protein sequence ID" value="RUS28089.1"/>
    <property type="molecule type" value="Genomic_DNA"/>
</dbReference>
<dbReference type="InterPro" id="IPR036322">
    <property type="entry name" value="WD40_repeat_dom_sf"/>
</dbReference>
<dbReference type="GO" id="GO:0000462">
    <property type="term" value="P:maturation of SSU-rRNA from tricistronic rRNA transcript (SSU-rRNA, 5.8S rRNA, LSU-rRNA)"/>
    <property type="evidence" value="ECO:0007669"/>
    <property type="project" value="TreeGrafter"/>
</dbReference>
<evidence type="ECO:0000313" key="3">
    <source>
        <dbReference type="Proteomes" id="UP000274822"/>
    </source>
</evidence>
<dbReference type="AlphaFoldDB" id="A0A433QEB8"/>
<dbReference type="Proteomes" id="UP000274822">
    <property type="component" value="Unassembled WGS sequence"/>
</dbReference>
<feature type="region of interest" description="Disordered" evidence="1">
    <location>
        <begin position="1"/>
        <end position="67"/>
    </location>
</feature>
<dbReference type="PANTHER" id="PTHR14085:SF3">
    <property type="entry name" value="WD REPEAT-CONTAINING PROTEIN 46"/>
    <property type="match status" value="1"/>
</dbReference>
<keyword evidence="3" id="KW-1185">Reference proteome</keyword>